<feature type="compositionally biased region" description="Basic and acidic residues" evidence="1">
    <location>
        <begin position="60"/>
        <end position="74"/>
    </location>
</feature>
<dbReference type="EMBL" id="QGKX02001521">
    <property type="protein sequence ID" value="KAF3505699.1"/>
    <property type="molecule type" value="Genomic_DNA"/>
</dbReference>
<organism evidence="2 3">
    <name type="scientific">Brassica cretica</name>
    <name type="common">Mustard</name>
    <dbReference type="NCBI Taxonomy" id="69181"/>
    <lineage>
        <taxon>Eukaryota</taxon>
        <taxon>Viridiplantae</taxon>
        <taxon>Streptophyta</taxon>
        <taxon>Embryophyta</taxon>
        <taxon>Tracheophyta</taxon>
        <taxon>Spermatophyta</taxon>
        <taxon>Magnoliopsida</taxon>
        <taxon>eudicotyledons</taxon>
        <taxon>Gunneridae</taxon>
        <taxon>Pentapetalae</taxon>
        <taxon>rosids</taxon>
        <taxon>malvids</taxon>
        <taxon>Brassicales</taxon>
        <taxon>Brassicaceae</taxon>
        <taxon>Brassiceae</taxon>
        <taxon>Brassica</taxon>
    </lineage>
</organism>
<feature type="compositionally biased region" description="Polar residues" evidence="1">
    <location>
        <begin position="138"/>
        <end position="149"/>
    </location>
</feature>
<evidence type="ECO:0000256" key="1">
    <source>
        <dbReference type="SAM" id="MobiDB-lite"/>
    </source>
</evidence>
<dbReference type="AlphaFoldDB" id="A0A8S9NQB7"/>
<feature type="compositionally biased region" description="Low complexity" evidence="1">
    <location>
        <begin position="385"/>
        <end position="397"/>
    </location>
</feature>
<feature type="region of interest" description="Disordered" evidence="1">
    <location>
        <begin position="282"/>
        <end position="306"/>
    </location>
</feature>
<evidence type="ECO:0000313" key="3">
    <source>
        <dbReference type="Proteomes" id="UP000712600"/>
    </source>
</evidence>
<name>A0A8S9NQB7_BRACR</name>
<gene>
    <name evidence="2" type="ORF">F2Q69_00002289</name>
</gene>
<sequence length="534" mass="58450">MDAYVKRGRVSDAVKTVNQTLDASLTYIAKKDACPPRPSRLAQQGRERGSDSAYPCHAPLGDDRHERRQHDYAPRHHHHRASTQREVWVPRKDAHSASPRSGGRCSDTRISERRSVGTPVTSHVSHTPPPRPAREPTHTPSAAISSSTHNSKERRSALEKISPAGRLNVSNERQSALHRLSLPSNGIVVPQREDHNSGSANLQDVEFHYFEDTMTDAPFVDKTGASSSKAQQAPAFPIRTLSEDRRHVSLRLGSVPAESSPSDALHIASTVKRSSRIAAARLSGKRQMPTPPHTKITRSSTQGVAIKKRRITKTHNSPRRKLIMQADGKKTGPSSKAVPGSRVFPTSTLPQREDHNSGSANLQDVELHYFEDTMTDAPFVDKTGASSSKAQQAPASSIRTLSEDRRHVSLRLGSVPAESSPSDALPIASTVKRSSRISAARLSGKRQMPIPPHTKITRNINVEILYSSCNIVDTHIQAKKASFFASFIYGAPKMEDRPAFWSKLMELGKNRNDAWLVTVSGPRPGPGAACPGKE</sequence>
<feature type="compositionally biased region" description="Basic and acidic residues" evidence="1">
    <location>
        <begin position="106"/>
        <end position="115"/>
    </location>
</feature>
<proteinExistence type="predicted"/>
<dbReference type="Proteomes" id="UP000712600">
    <property type="component" value="Unassembled WGS sequence"/>
</dbReference>
<comment type="caution">
    <text evidence="2">The sequence shown here is derived from an EMBL/GenBank/DDBJ whole genome shotgun (WGS) entry which is preliminary data.</text>
</comment>
<feature type="region of interest" description="Disordered" evidence="1">
    <location>
        <begin position="33"/>
        <end position="165"/>
    </location>
</feature>
<reference evidence="2" key="1">
    <citation type="submission" date="2019-12" db="EMBL/GenBank/DDBJ databases">
        <title>Genome sequencing and annotation of Brassica cretica.</title>
        <authorList>
            <person name="Studholme D.J."/>
            <person name="Sarris P."/>
        </authorList>
    </citation>
    <scope>NUCLEOTIDE SEQUENCE</scope>
    <source>
        <strain evidence="2">PFS-109/04</strain>
        <tissue evidence="2">Leaf</tissue>
    </source>
</reference>
<feature type="region of interest" description="Disordered" evidence="1">
    <location>
        <begin position="378"/>
        <end position="399"/>
    </location>
</feature>
<protein>
    <submittedName>
        <fullName evidence="2">Uncharacterized protein</fullName>
    </submittedName>
</protein>
<accession>A0A8S9NQB7</accession>
<evidence type="ECO:0000313" key="2">
    <source>
        <dbReference type="EMBL" id="KAF3505699.1"/>
    </source>
</evidence>
<feature type="region of interest" description="Disordered" evidence="1">
    <location>
        <begin position="326"/>
        <end position="358"/>
    </location>
</feature>